<evidence type="ECO:0000256" key="2">
    <source>
        <dbReference type="ARBA" id="ARBA00022694"/>
    </source>
</evidence>
<comment type="subcellular location">
    <subcellularLocation>
        <location evidence="6">Cytoplasm</location>
    </subcellularLocation>
</comment>
<evidence type="ECO:0000313" key="8">
    <source>
        <dbReference type="EMBL" id="PIO45446.1"/>
    </source>
</evidence>
<dbReference type="KEGG" id="pht:BLM14_01635"/>
<dbReference type="Proteomes" id="UP000232163">
    <property type="component" value="Unassembled WGS sequence"/>
</dbReference>
<comment type="domain">
    <text evidence="6">The N-terminal region contains the highly conserved SGGXDS motif, predicted to be a P-loop motif involved in ATP binding.</text>
</comment>
<evidence type="ECO:0000256" key="4">
    <source>
        <dbReference type="ARBA" id="ARBA00022840"/>
    </source>
</evidence>
<comment type="function">
    <text evidence="6">Ligates lysine onto the cytidine present at position 34 of the AUA codon-specific tRNA(Ile) that contains the anticodon CAU, in an ATP-dependent manner. Cytidine is converted to lysidine, thus changing the amino acid specificity of the tRNA from methionine to isoleucine.</text>
</comment>
<evidence type="ECO:0000256" key="1">
    <source>
        <dbReference type="ARBA" id="ARBA00022598"/>
    </source>
</evidence>
<dbReference type="Gene3D" id="3.40.50.620">
    <property type="entry name" value="HUPs"/>
    <property type="match status" value="1"/>
</dbReference>
<dbReference type="SUPFAM" id="SSF52402">
    <property type="entry name" value="Adenine nucleotide alpha hydrolases-like"/>
    <property type="match status" value="1"/>
</dbReference>
<dbReference type="EMBL" id="MZMT01000020">
    <property type="protein sequence ID" value="PIO45446.1"/>
    <property type="molecule type" value="Genomic_DNA"/>
</dbReference>
<dbReference type="PANTHER" id="PTHR43033:SF1">
    <property type="entry name" value="TRNA(ILE)-LYSIDINE SYNTHASE-RELATED"/>
    <property type="match status" value="1"/>
</dbReference>
<comment type="catalytic activity">
    <reaction evidence="5 6">
        <text>cytidine(34) in tRNA(Ile2) + L-lysine + ATP = lysidine(34) in tRNA(Ile2) + AMP + diphosphate + H(+)</text>
        <dbReference type="Rhea" id="RHEA:43744"/>
        <dbReference type="Rhea" id="RHEA-COMP:10625"/>
        <dbReference type="Rhea" id="RHEA-COMP:10670"/>
        <dbReference type="ChEBI" id="CHEBI:15378"/>
        <dbReference type="ChEBI" id="CHEBI:30616"/>
        <dbReference type="ChEBI" id="CHEBI:32551"/>
        <dbReference type="ChEBI" id="CHEBI:33019"/>
        <dbReference type="ChEBI" id="CHEBI:82748"/>
        <dbReference type="ChEBI" id="CHEBI:83665"/>
        <dbReference type="ChEBI" id="CHEBI:456215"/>
        <dbReference type="EC" id="6.3.4.19"/>
    </reaction>
</comment>
<dbReference type="GO" id="GO:0005524">
    <property type="term" value="F:ATP binding"/>
    <property type="evidence" value="ECO:0007669"/>
    <property type="project" value="UniProtKB-UniRule"/>
</dbReference>
<protein>
    <recommendedName>
        <fullName evidence="6">tRNA(Ile)-lysidine synthase</fullName>
        <ecNumber evidence="6">6.3.4.19</ecNumber>
    </recommendedName>
    <alternativeName>
        <fullName evidence="6">tRNA(Ile)-2-lysyl-cytidine synthase</fullName>
    </alternativeName>
    <alternativeName>
        <fullName evidence="6">tRNA(Ile)-lysidine synthetase</fullName>
    </alternativeName>
</protein>
<dbReference type="GO" id="GO:0032267">
    <property type="term" value="F:tRNA(Ile)-lysidine synthase activity"/>
    <property type="evidence" value="ECO:0007669"/>
    <property type="project" value="UniProtKB-EC"/>
</dbReference>
<dbReference type="NCBIfam" id="TIGR02432">
    <property type="entry name" value="lysidine_TilS_N"/>
    <property type="match status" value="1"/>
</dbReference>
<keyword evidence="9" id="KW-1185">Reference proteome</keyword>
<keyword evidence="2 6" id="KW-0819">tRNA processing</keyword>
<comment type="similarity">
    <text evidence="6">Belongs to the tRNA(Ile)-lysidine synthase family.</text>
</comment>
<dbReference type="InterPro" id="IPR012094">
    <property type="entry name" value="tRNA_Ile_lys_synt"/>
</dbReference>
<dbReference type="InterPro" id="IPR014729">
    <property type="entry name" value="Rossmann-like_a/b/a_fold"/>
</dbReference>
<evidence type="ECO:0000313" key="9">
    <source>
        <dbReference type="Proteomes" id="UP000232163"/>
    </source>
</evidence>
<organism evidence="8 9">
    <name type="scientific">Phyllobacterium zundukense</name>
    <dbReference type="NCBI Taxonomy" id="1867719"/>
    <lineage>
        <taxon>Bacteria</taxon>
        <taxon>Pseudomonadati</taxon>
        <taxon>Pseudomonadota</taxon>
        <taxon>Alphaproteobacteria</taxon>
        <taxon>Hyphomicrobiales</taxon>
        <taxon>Phyllobacteriaceae</taxon>
        <taxon>Phyllobacterium</taxon>
    </lineage>
</organism>
<dbReference type="GO" id="GO:0005737">
    <property type="term" value="C:cytoplasm"/>
    <property type="evidence" value="ECO:0007669"/>
    <property type="project" value="UniProtKB-SubCell"/>
</dbReference>
<evidence type="ECO:0000256" key="3">
    <source>
        <dbReference type="ARBA" id="ARBA00022741"/>
    </source>
</evidence>
<name>A0A2N9W128_9HYPH</name>
<proteinExistence type="inferred from homology"/>
<keyword evidence="4 6" id="KW-0067">ATP-binding</keyword>
<dbReference type="PANTHER" id="PTHR43033">
    <property type="entry name" value="TRNA(ILE)-LYSIDINE SYNTHASE-RELATED"/>
    <property type="match status" value="1"/>
</dbReference>
<evidence type="ECO:0000256" key="5">
    <source>
        <dbReference type="ARBA" id="ARBA00048539"/>
    </source>
</evidence>
<keyword evidence="1 6" id="KW-0436">Ligase</keyword>
<keyword evidence="3 6" id="KW-0547">Nucleotide-binding</keyword>
<gene>
    <name evidence="6" type="primary">tilS</name>
    <name evidence="8" type="ORF">B5P45_08250</name>
</gene>
<feature type="domain" description="tRNA(Ile)-lysidine/2-thiocytidine synthase N-terminal" evidence="7">
    <location>
        <begin position="29"/>
        <end position="213"/>
    </location>
</feature>
<sequence length="459" mass="50426">MNVPPINAEPGLDPAGIFDAINFDGLKSVIVAVSGGSDSLALLYLLLALRGSRQSFPELIAVTIDHGLRPESAEEARHVSGLCKEAGIPHRTLNWTGAKPDTGISAKARDVRYRLLCDAARDAGTDMILTGHTLDDQIETFVMRSARGREGGSERGLAAMAPATLLVREIWLVRPLLGISRETLREYLRGRDVAWCDDPSNENPKYERVQVRKALRDDDREQIQVEIGEKIAKRRALNAKTAQVFRHCVTVDHGICATISMANWVEQEADVQRLAIGVLLATIGGQAFLPPADICDKALQHLSSSVPPRRMTIARCILELKKGKALIYREMRSMPEMTVEPSETVIWDGRYRISNCSDKSLKIVACGAKGLHFLRESGLPNPHGASVQSSPALILDGRIVHVRALNDHAKLPNGISVSRHLALFDHILSGYDELLAQSAAELFQLHGYKHPPVNQINKN</sequence>
<comment type="caution">
    <text evidence="8">The sequence shown here is derived from an EMBL/GenBank/DDBJ whole genome shotgun (WGS) entry which is preliminary data.</text>
</comment>
<dbReference type="EC" id="6.3.4.19" evidence="6"/>
<evidence type="ECO:0000256" key="6">
    <source>
        <dbReference type="HAMAP-Rule" id="MF_01161"/>
    </source>
</evidence>
<evidence type="ECO:0000259" key="7">
    <source>
        <dbReference type="Pfam" id="PF01171"/>
    </source>
</evidence>
<reference evidence="8 9" key="1">
    <citation type="journal article" date="2017" name="Int J Environ Stud">
        <title>Does the Miocene-Pliocene relict legume Oxytropis triphylla form nitrogen-fixing nodules with a combination of bacterial strains?</title>
        <authorList>
            <person name="Safronova V."/>
            <person name="Belimov A."/>
            <person name="Sazanova A."/>
            <person name="Kuznetsova I."/>
            <person name="Popova J."/>
            <person name="Andronov E."/>
            <person name="Verkhozina A."/>
            <person name="Tikhonovich I."/>
        </authorList>
    </citation>
    <scope>NUCLEOTIDE SEQUENCE [LARGE SCALE GENOMIC DNA]</scope>
    <source>
        <strain evidence="8 9">Tri-38</strain>
    </source>
</reference>
<dbReference type="CDD" id="cd01992">
    <property type="entry name" value="TilS_N"/>
    <property type="match status" value="1"/>
</dbReference>
<dbReference type="InterPro" id="IPR012795">
    <property type="entry name" value="tRNA_Ile_lys_synt_N"/>
</dbReference>
<dbReference type="Pfam" id="PF01171">
    <property type="entry name" value="ATP_bind_3"/>
    <property type="match status" value="1"/>
</dbReference>
<dbReference type="GO" id="GO:0006400">
    <property type="term" value="P:tRNA modification"/>
    <property type="evidence" value="ECO:0007669"/>
    <property type="project" value="UniProtKB-UniRule"/>
</dbReference>
<feature type="binding site" evidence="6">
    <location>
        <begin position="34"/>
        <end position="39"/>
    </location>
    <ligand>
        <name>ATP</name>
        <dbReference type="ChEBI" id="CHEBI:30616"/>
    </ligand>
</feature>
<dbReference type="HAMAP" id="MF_01161">
    <property type="entry name" value="tRNA_Ile_lys_synt"/>
    <property type="match status" value="1"/>
</dbReference>
<keyword evidence="6" id="KW-0963">Cytoplasm</keyword>
<accession>A0A2N9W128</accession>
<dbReference type="InterPro" id="IPR011063">
    <property type="entry name" value="TilS/TtcA_N"/>
</dbReference>
<dbReference type="AlphaFoldDB" id="A0A2N9W128"/>